<protein>
    <submittedName>
        <fullName evidence="2">Uncharacterized protein</fullName>
    </submittedName>
</protein>
<name>A0AAD5S865_9FUNG</name>
<sequence>MNFGTRDSFEQAYDQAMDLLILDRADEYKARYSVPFLALQLGKDQACYDFLKRYFTVTPTYDPSLPSLNTQNANALESVVYIVESDWKNLDLSVLVAMYLLKLRLMLDGGKTGNKTNTKAVGRPSNTSSNNSRNSHSTDPLSKFQPPSWQAIPNLRSLETRPPRLQHPAQPRPL</sequence>
<dbReference type="Proteomes" id="UP001212841">
    <property type="component" value="Unassembled WGS sequence"/>
</dbReference>
<accession>A0AAD5S865</accession>
<feature type="region of interest" description="Disordered" evidence="1">
    <location>
        <begin position="112"/>
        <end position="174"/>
    </location>
</feature>
<reference evidence="2" key="1">
    <citation type="submission" date="2020-05" db="EMBL/GenBank/DDBJ databases">
        <title>Phylogenomic resolution of chytrid fungi.</title>
        <authorList>
            <person name="Stajich J.E."/>
            <person name="Amses K."/>
            <person name="Simmons R."/>
            <person name="Seto K."/>
            <person name="Myers J."/>
            <person name="Bonds A."/>
            <person name="Quandt C.A."/>
            <person name="Barry K."/>
            <person name="Liu P."/>
            <person name="Grigoriev I."/>
            <person name="Longcore J.E."/>
            <person name="James T.Y."/>
        </authorList>
    </citation>
    <scope>NUCLEOTIDE SEQUENCE</scope>
    <source>
        <strain evidence="2">JEL0318</strain>
    </source>
</reference>
<evidence type="ECO:0000313" key="2">
    <source>
        <dbReference type="EMBL" id="KAJ3048991.1"/>
    </source>
</evidence>
<dbReference type="AlphaFoldDB" id="A0AAD5S865"/>
<comment type="caution">
    <text evidence="2">The sequence shown here is derived from an EMBL/GenBank/DDBJ whole genome shotgun (WGS) entry which is preliminary data.</text>
</comment>
<keyword evidence="3" id="KW-1185">Reference proteome</keyword>
<dbReference type="EMBL" id="JADGJD010000708">
    <property type="protein sequence ID" value="KAJ3048991.1"/>
    <property type="molecule type" value="Genomic_DNA"/>
</dbReference>
<gene>
    <name evidence="2" type="ORF">HK097_010004</name>
</gene>
<evidence type="ECO:0000256" key="1">
    <source>
        <dbReference type="SAM" id="MobiDB-lite"/>
    </source>
</evidence>
<organism evidence="2 3">
    <name type="scientific">Rhizophlyctis rosea</name>
    <dbReference type="NCBI Taxonomy" id="64517"/>
    <lineage>
        <taxon>Eukaryota</taxon>
        <taxon>Fungi</taxon>
        <taxon>Fungi incertae sedis</taxon>
        <taxon>Chytridiomycota</taxon>
        <taxon>Chytridiomycota incertae sedis</taxon>
        <taxon>Chytridiomycetes</taxon>
        <taxon>Rhizophlyctidales</taxon>
        <taxon>Rhizophlyctidaceae</taxon>
        <taxon>Rhizophlyctis</taxon>
    </lineage>
</organism>
<evidence type="ECO:0000313" key="3">
    <source>
        <dbReference type="Proteomes" id="UP001212841"/>
    </source>
</evidence>
<proteinExistence type="predicted"/>
<feature type="compositionally biased region" description="Low complexity" evidence="1">
    <location>
        <begin position="125"/>
        <end position="137"/>
    </location>
</feature>